<feature type="compositionally biased region" description="Polar residues" evidence="1">
    <location>
        <begin position="14"/>
        <end position="57"/>
    </location>
</feature>
<dbReference type="FunFam" id="3.40.50.10190:FF:000018">
    <property type="entry name" value="DNA topoisomerase 2-binding protein 1"/>
    <property type="match status" value="1"/>
</dbReference>
<feature type="domain" description="BRCT" evidence="2">
    <location>
        <begin position="126"/>
        <end position="208"/>
    </location>
</feature>
<protein>
    <recommendedName>
        <fullName evidence="2">BRCT domain-containing protein</fullName>
    </recommendedName>
</protein>
<dbReference type="Pfam" id="PF16770">
    <property type="entry name" value="RTT107_BRCT_5"/>
    <property type="match status" value="1"/>
</dbReference>
<keyword evidence="4" id="KW-1185">Reference proteome</keyword>
<dbReference type="PANTHER" id="PTHR46677">
    <property type="entry name" value="SMC5-SMC6 COMPLEX LOCALIZATION FACTOR PROTEIN 1"/>
    <property type="match status" value="1"/>
</dbReference>
<dbReference type="AlphaFoldDB" id="A0A0T6B1V0"/>
<dbReference type="PROSITE" id="PS50172">
    <property type="entry name" value="BRCT"/>
    <property type="match status" value="1"/>
</dbReference>
<evidence type="ECO:0000259" key="2">
    <source>
        <dbReference type="PROSITE" id="PS50172"/>
    </source>
</evidence>
<dbReference type="GO" id="GO:1990166">
    <property type="term" value="P:protein localization to site of double-strand break"/>
    <property type="evidence" value="ECO:0007669"/>
    <property type="project" value="TreeGrafter"/>
</dbReference>
<dbReference type="EMBL" id="LJIG01016251">
    <property type="protein sequence ID" value="KRT81163.1"/>
    <property type="molecule type" value="Genomic_DNA"/>
</dbReference>
<proteinExistence type="predicted"/>
<feature type="non-terminal residue" evidence="3">
    <location>
        <position position="1"/>
    </location>
</feature>
<evidence type="ECO:0000313" key="4">
    <source>
        <dbReference type="Proteomes" id="UP000051574"/>
    </source>
</evidence>
<evidence type="ECO:0000256" key="1">
    <source>
        <dbReference type="SAM" id="MobiDB-lite"/>
    </source>
</evidence>
<sequence>ELKKRLWDKICPPKNSQPSQPDFNISATEDATTSKELNTSKTAKNGESSTPKKQSAVDTPENIMIQSKLLQLQEMLSSSGGNRKSAKKRESTVAVGGELKSSQACTVGWDYAECHADTAEDKRSPLFMLSGVGMEEREELILQLRSVGASVSELSNYDSAATHLISNRASRNEKMLSSMAGGKWILHPDYIKRSLEIGKLADEEEFEYGNPKFSKNIKIQMDRETELRGNAIHWWRLEITKRGYGAFHDMRAIVVSNRRDSIKRVIEAGGGMVVDAKPPFTEEIYATHCLLDPKFVSNMADYVPLAEQGIYIFNTLYINDFLHRNLKDVKNCILP</sequence>
<dbReference type="SUPFAM" id="SSF52113">
    <property type="entry name" value="BRCT domain"/>
    <property type="match status" value="1"/>
</dbReference>
<dbReference type="OrthoDB" id="251770at2759"/>
<dbReference type="InterPro" id="IPR042479">
    <property type="entry name" value="Slf1"/>
</dbReference>
<organism evidence="3 4">
    <name type="scientific">Oryctes borbonicus</name>
    <dbReference type="NCBI Taxonomy" id="1629725"/>
    <lineage>
        <taxon>Eukaryota</taxon>
        <taxon>Metazoa</taxon>
        <taxon>Ecdysozoa</taxon>
        <taxon>Arthropoda</taxon>
        <taxon>Hexapoda</taxon>
        <taxon>Insecta</taxon>
        <taxon>Pterygota</taxon>
        <taxon>Neoptera</taxon>
        <taxon>Endopterygota</taxon>
        <taxon>Coleoptera</taxon>
        <taxon>Polyphaga</taxon>
        <taxon>Scarabaeiformia</taxon>
        <taxon>Scarabaeidae</taxon>
        <taxon>Dynastinae</taxon>
        <taxon>Oryctes</taxon>
    </lineage>
</organism>
<name>A0A0T6B1V0_9SCAR</name>
<dbReference type="InterPro" id="IPR036420">
    <property type="entry name" value="BRCT_dom_sf"/>
</dbReference>
<dbReference type="GO" id="GO:0005634">
    <property type="term" value="C:nucleus"/>
    <property type="evidence" value="ECO:0007669"/>
    <property type="project" value="TreeGrafter"/>
</dbReference>
<dbReference type="GO" id="GO:0006974">
    <property type="term" value="P:DNA damage response"/>
    <property type="evidence" value="ECO:0007669"/>
    <property type="project" value="TreeGrafter"/>
</dbReference>
<comment type="caution">
    <text evidence="3">The sequence shown here is derived from an EMBL/GenBank/DDBJ whole genome shotgun (WGS) entry which is preliminary data.</text>
</comment>
<gene>
    <name evidence="3" type="ORF">AMK59_5272</name>
</gene>
<dbReference type="Proteomes" id="UP000051574">
    <property type="component" value="Unassembled WGS sequence"/>
</dbReference>
<evidence type="ECO:0000313" key="3">
    <source>
        <dbReference type="EMBL" id="KRT81163.1"/>
    </source>
</evidence>
<dbReference type="GO" id="GO:0035861">
    <property type="term" value="C:site of double-strand break"/>
    <property type="evidence" value="ECO:0007669"/>
    <property type="project" value="TreeGrafter"/>
</dbReference>
<dbReference type="Gene3D" id="3.40.50.10190">
    <property type="entry name" value="BRCT domain"/>
    <property type="match status" value="2"/>
</dbReference>
<dbReference type="GO" id="GO:2000781">
    <property type="term" value="P:positive regulation of double-strand break repair"/>
    <property type="evidence" value="ECO:0007669"/>
    <property type="project" value="InterPro"/>
</dbReference>
<feature type="region of interest" description="Disordered" evidence="1">
    <location>
        <begin position="1"/>
        <end position="61"/>
    </location>
</feature>
<dbReference type="PANTHER" id="PTHR46677:SF1">
    <property type="entry name" value="SMC5-SMC6 COMPLEX LOCALIZATION FACTOR PROTEIN 1"/>
    <property type="match status" value="1"/>
</dbReference>
<dbReference type="InterPro" id="IPR001357">
    <property type="entry name" value="BRCT_dom"/>
</dbReference>
<feature type="non-terminal residue" evidence="3">
    <location>
        <position position="335"/>
    </location>
</feature>
<reference evidence="3 4" key="1">
    <citation type="submission" date="2015-09" db="EMBL/GenBank/DDBJ databases">
        <title>Draft genome of the scarab beetle Oryctes borbonicus.</title>
        <authorList>
            <person name="Meyer J.M."/>
            <person name="Markov G.V."/>
            <person name="Baskaran P."/>
            <person name="Herrmann M."/>
            <person name="Sommer R.J."/>
            <person name="Roedelsperger C."/>
        </authorList>
    </citation>
    <scope>NUCLEOTIDE SEQUENCE [LARGE SCALE GENOMIC DNA]</scope>
    <source>
        <strain evidence="3">OB123</strain>
        <tissue evidence="3">Whole animal</tissue>
    </source>
</reference>
<dbReference type="CDD" id="cd17738">
    <property type="entry name" value="BRCT_TopBP1_rpt7"/>
    <property type="match status" value="1"/>
</dbReference>
<accession>A0A0T6B1V0</accession>